<proteinExistence type="predicted"/>
<dbReference type="AlphaFoldDB" id="A0A6C0GQ57"/>
<sequence length="202" mass="21295">MKYFPTSSKQLSVYGAVAVLFFQLACSSPKIAQVSTSDLPQQMPVTEATLSSATLSDDDELTATSTEITDEPAAASTQSRLTSTPPSVYETAKQLQLEQSKTANAVQATKAVKKAKSTFVKMALKAAVKKVEKAHKKFDIRKDKKANALDPDIRTGILIGVLGLALIIIGSLITDGGLLYTLGAIGVTVGLVIIILAALDVI</sequence>
<organism evidence="4 5">
    <name type="scientific">Rhodocytophaga rosea</name>
    <dbReference type="NCBI Taxonomy" id="2704465"/>
    <lineage>
        <taxon>Bacteria</taxon>
        <taxon>Pseudomonadati</taxon>
        <taxon>Bacteroidota</taxon>
        <taxon>Cytophagia</taxon>
        <taxon>Cytophagales</taxon>
        <taxon>Rhodocytophagaceae</taxon>
        <taxon>Rhodocytophaga</taxon>
    </lineage>
</organism>
<keyword evidence="2" id="KW-0812">Transmembrane</keyword>
<feature type="chain" id="PRO_5025600401" evidence="3">
    <location>
        <begin position="33"/>
        <end position="202"/>
    </location>
</feature>
<feature type="compositionally biased region" description="Polar residues" evidence="1">
    <location>
        <begin position="75"/>
        <end position="85"/>
    </location>
</feature>
<evidence type="ECO:0000256" key="2">
    <source>
        <dbReference type="SAM" id="Phobius"/>
    </source>
</evidence>
<feature type="transmembrane region" description="Helical" evidence="2">
    <location>
        <begin position="178"/>
        <end position="199"/>
    </location>
</feature>
<evidence type="ECO:0000313" key="5">
    <source>
        <dbReference type="Proteomes" id="UP000480178"/>
    </source>
</evidence>
<keyword evidence="2" id="KW-1133">Transmembrane helix</keyword>
<keyword evidence="3" id="KW-0732">Signal</keyword>
<gene>
    <name evidence="4" type="ORF">GXP67_27960</name>
</gene>
<reference evidence="4 5" key="1">
    <citation type="submission" date="2020-01" db="EMBL/GenBank/DDBJ databases">
        <authorList>
            <person name="Kim M.K."/>
        </authorList>
    </citation>
    <scope>NUCLEOTIDE SEQUENCE [LARGE SCALE GENOMIC DNA]</scope>
    <source>
        <strain evidence="4 5">172606-1</strain>
    </source>
</reference>
<feature type="transmembrane region" description="Helical" evidence="2">
    <location>
        <begin position="153"/>
        <end position="173"/>
    </location>
</feature>
<keyword evidence="2" id="KW-0472">Membrane</keyword>
<dbReference type="RefSeq" id="WP_162446190.1">
    <property type="nucleotide sequence ID" value="NZ_CP048222.1"/>
</dbReference>
<name>A0A6C0GQ57_9BACT</name>
<accession>A0A6C0GQ57</accession>
<keyword evidence="5" id="KW-1185">Reference proteome</keyword>
<evidence type="ECO:0000256" key="1">
    <source>
        <dbReference type="SAM" id="MobiDB-lite"/>
    </source>
</evidence>
<evidence type="ECO:0000313" key="4">
    <source>
        <dbReference type="EMBL" id="QHT70208.1"/>
    </source>
</evidence>
<feature type="signal peptide" evidence="3">
    <location>
        <begin position="1"/>
        <end position="32"/>
    </location>
</feature>
<dbReference type="KEGG" id="rhoz:GXP67_27960"/>
<protein>
    <submittedName>
        <fullName evidence="4">DUF2207 domain-containing protein</fullName>
    </submittedName>
</protein>
<dbReference type="EMBL" id="CP048222">
    <property type="protein sequence ID" value="QHT70208.1"/>
    <property type="molecule type" value="Genomic_DNA"/>
</dbReference>
<feature type="region of interest" description="Disordered" evidence="1">
    <location>
        <begin position="66"/>
        <end position="85"/>
    </location>
</feature>
<dbReference type="Proteomes" id="UP000480178">
    <property type="component" value="Chromosome"/>
</dbReference>
<evidence type="ECO:0000256" key="3">
    <source>
        <dbReference type="SAM" id="SignalP"/>
    </source>
</evidence>